<feature type="transmembrane region" description="Helical" evidence="1">
    <location>
        <begin position="18"/>
        <end position="36"/>
    </location>
</feature>
<dbReference type="EMBL" id="PVTH01000007">
    <property type="protein sequence ID" value="PRY51431.1"/>
    <property type="molecule type" value="Genomic_DNA"/>
</dbReference>
<dbReference type="InterPro" id="IPR054331">
    <property type="entry name" value="LiaF_TM"/>
</dbReference>
<dbReference type="AlphaFoldDB" id="A0A2T0U0J8"/>
<protein>
    <submittedName>
        <fullName evidence="3">Putative membrane protein</fullName>
    </submittedName>
</protein>
<organism evidence="3 4">
    <name type="scientific">Arcticibacter pallidicorallinus</name>
    <dbReference type="NCBI Taxonomy" id="1259464"/>
    <lineage>
        <taxon>Bacteria</taxon>
        <taxon>Pseudomonadati</taxon>
        <taxon>Bacteroidota</taxon>
        <taxon>Sphingobacteriia</taxon>
        <taxon>Sphingobacteriales</taxon>
        <taxon>Sphingobacteriaceae</taxon>
        <taxon>Arcticibacter</taxon>
    </lineage>
</organism>
<reference evidence="3 4" key="1">
    <citation type="submission" date="2018-03" db="EMBL/GenBank/DDBJ databases">
        <title>Genomic Encyclopedia of Type Strains, Phase III (KMG-III): the genomes of soil and plant-associated and newly described type strains.</title>
        <authorList>
            <person name="Whitman W."/>
        </authorList>
    </citation>
    <scope>NUCLEOTIDE SEQUENCE [LARGE SCALE GENOMIC DNA]</scope>
    <source>
        <strain evidence="3 4">CGMCC 1.9313</strain>
    </source>
</reference>
<keyword evidence="1" id="KW-1133">Transmembrane helix</keyword>
<proteinExistence type="predicted"/>
<evidence type="ECO:0000313" key="3">
    <source>
        <dbReference type="EMBL" id="PRY51431.1"/>
    </source>
</evidence>
<keyword evidence="4" id="KW-1185">Reference proteome</keyword>
<evidence type="ECO:0000313" key="4">
    <source>
        <dbReference type="Proteomes" id="UP000238034"/>
    </source>
</evidence>
<feature type="domain" description="LiaF transmembrane" evidence="2">
    <location>
        <begin position="18"/>
        <end position="111"/>
    </location>
</feature>
<evidence type="ECO:0000256" key="1">
    <source>
        <dbReference type="SAM" id="Phobius"/>
    </source>
</evidence>
<keyword evidence="1" id="KW-0472">Membrane</keyword>
<dbReference type="PANTHER" id="PTHR40763:SF5">
    <property type="entry name" value="MEMBRANE PROTEIN"/>
    <property type="match status" value="1"/>
</dbReference>
<accession>A0A2T0U0J8</accession>
<feature type="transmembrane region" description="Helical" evidence="1">
    <location>
        <begin position="66"/>
        <end position="86"/>
    </location>
</feature>
<gene>
    <name evidence="3" type="ORF">B0I27_10716</name>
</gene>
<evidence type="ECO:0000259" key="2">
    <source>
        <dbReference type="Pfam" id="PF22570"/>
    </source>
</evidence>
<sequence>MENSNPIYSKKKAAGKQWAGLIFLILGIVLLIRSFGGFIPDWITSWPMILILIGVFTGSRHNYRNPGSIILICLGVLFLIGRIIPGIDLHDFVFPCIIIGLGLYLILGKTKFNKHFVHRGRMRNDVVWDKRVDVPKEEPIVAGSAIAEEEPLKDSANSSFSSASSSSSSSSEQQYYAGAADGGPEDYLDTVSIFGGIKKNIVSKNFKGGDIVTIMGGAEINLTQADIHGTIIIDITQVFGGTKLILPPQWKVSSDLAALFGGIEDKRPIVQVIHLADDKVVILRGTSIFGGIDIRSY</sequence>
<dbReference type="Pfam" id="PF22570">
    <property type="entry name" value="LiaF-TM"/>
    <property type="match status" value="1"/>
</dbReference>
<dbReference type="PANTHER" id="PTHR40763">
    <property type="entry name" value="MEMBRANE PROTEIN-RELATED"/>
    <property type="match status" value="1"/>
</dbReference>
<keyword evidence="1" id="KW-0812">Transmembrane</keyword>
<comment type="caution">
    <text evidence="3">The sequence shown here is derived from an EMBL/GenBank/DDBJ whole genome shotgun (WGS) entry which is preliminary data.</text>
</comment>
<feature type="transmembrane region" description="Helical" evidence="1">
    <location>
        <begin position="92"/>
        <end position="112"/>
    </location>
</feature>
<dbReference type="Proteomes" id="UP000238034">
    <property type="component" value="Unassembled WGS sequence"/>
</dbReference>
<feature type="transmembrane region" description="Helical" evidence="1">
    <location>
        <begin position="42"/>
        <end position="59"/>
    </location>
</feature>
<name>A0A2T0U0J8_9SPHI</name>